<protein>
    <submittedName>
        <fullName evidence="2">Uncharacterized protein</fullName>
    </submittedName>
</protein>
<evidence type="ECO:0000313" key="2">
    <source>
        <dbReference type="EMBL" id="VZO35506.1"/>
    </source>
</evidence>
<dbReference type="RefSeq" id="WP_156739308.1">
    <property type="nucleotide sequence ID" value="NZ_CACRYJ010000011.1"/>
</dbReference>
<sequence>MFDGWRASRRAKATAQRGREERRRVIDDMRDAVDAADPGRVEPVTVRALSDALAGAAGHSLTEALDEHARAALTDFRTTLAADMDADAAQGLAEAIDAGWDANSNPNDLLEAIENWAAYLADPARDRAHMESVLWLTVLAHDDTEAALETVRQRLGVA</sequence>
<dbReference type="Proteomes" id="UP000419743">
    <property type="component" value="Unassembled WGS sequence"/>
</dbReference>
<reference evidence="2 3" key="1">
    <citation type="submission" date="2019-11" db="EMBL/GenBank/DDBJ databases">
        <authorList>
            <person name="Criscuolo A."/>
        </authorList>
    </citation>
    <scope>NUCLEOTIDE SEQUENCE [LARGE SCALE GENOMIC DNA]</scope>
    <source>
        <strain evidence="2">CIP111667</strain>
    </source>
</reference>
<organism evidence="2 3">
    <name type="scientific">Occultella aeris</name>
    <dbReference type="NCBI Taxonomy" id="2761496"/>
    <lineage>
        <taxon>Bacteria</taxon>
        <taxon>Bacillati</taxon>
        <taxon>Actinomycetota</taxon>
        <taxon>Actinomycetes</taxon>
        <taxon>Micrococcales</taxon>
        <taxon>Ruaniaceae</taxon>
        <taxon>Occultella</taxon>
    </lineage>
</organism>
<dbReference type="AlphaFoldDB" id="A0A7M4DF13"/>
<accession>A0A7M4DF13</accession>
<name>A0A7M4DF13_9MICO</name>
<keyword evidence="3" id="KW-1185">Reference proteome</keyword>
<evidence type="ECO:0000313" key="3">
    <source>
        <dbReference type="Proteomes" id="UP000419743"/>
    </source>
</evidence>
<proteinExistence type="predicted"/>
<comment type="caution">
    <text evidence="2">The sequence shown here is derived from an EMBL/GenBank/DDBJ whole genome shotgun (WGS) entry which is preliminary data.</text>
</comment>
<evidence type="ECO:0000256" key="1">
    <source>
        <dbReference type="SAM" id="MobiDB-lite"/>
    </source>
</evidence>
<feature type="region of interest" description="Disordered" evidence="1">
    <location>
        <begin position="1"/>
        <end position="23"/>
    </location>
</feature>
<dbReference type="EMBL" id="CACRYJ010000011">
    <property type="protein sequence ID" value="VZO35506.1"/>
    <property type="molecule type" value="Genomic_DNA"/>
</dbReference>
<gene>
    <name evidence="2" type="ORF">HALOF300_00704</name>
</gene>